<name>A0ABT8H6U1_9ACTN</name>
<dbReference type="RefSeq" id="WP_223210127.1">
    <property type="nucleotide sequence ID" value="NZ_JAUHTB010000032.1"/>
</dbReference>
<gene>
    <name evidence="3" type="ORF">QYF62_16590</name>
</gene>
<reference evidence="3 4" key="1">
    <citation type="submission" date="2023-07" db="EMBL/GenBank/DDBJ databases">
        <title>Strategy for survival of the halotoleranting strain Dietzia MX2 from the Yakshinskoe mineral salts deposit.</title>
        <authorList>
            <person name="Kharitonova M.A."/>
            <person name="Kupriyanova-Ashina F.G."/>
            <person name="Shakirov T.R."/>
            <person name="Vafina M.S."/>
            <person name="Ilinskaya O.N."/>
        </authorList>
    </citation>
    <scope>NUCLEOTIDE SEQUENCE [LARGE SCALE GENOMIC DNA]</scope>
    <source>
        <strain evidence="3 4">MX2</strain>
    </source>
</reference>
<evidence type="ECO:0000313" key="3">
    <source>
        <dbReference type="EMBL" id="MDN4507659.1"/>
    </source>
</evidence>
<feature type="transmembrane region" description="Helical" evidence="2">
    <location>
        <begin position="133"/>
        <end position="155"/>
    </location>
</feature>
<evidence type="ECO:0008006" key="5">
    <source>
        <dbReference type="Google" id="ProtNLM"/>
    </source>
</evidence>
<feature type="region of interest" description="Disordered" evidence="1">
    <location>
        <begin position="1"/>
        <end position="30"/>
    </location>
</feature>
<feature type="transmembrane region" description="Helical" evidence="2">
    <location>
        <begin position="109"/>
        <end position="127"/>
    </location>
</feature>
<keyword evidence="2" id="KW-0812">Transmembrane</keyword>
<keyword evidence="2" id="KW-1133">Transmembrane helix</keyword>
<sequence>MTVRAALGDKWGGSPAASHHEEVDEQLEKGKVSRSQDLQISGRLLLLARAVALVTVSALGLLFTSAGVLVQDGTSLDVHSSAAIALHVLTGVLALVLGWRAWATRRGRWAAVVALVLFGATFAQASLGGSSTLAFHIGVALVLTVLCTWLAAWTFGRSLYEEIE</sequence>
<accession>A0ABT8H6U1</accession>
<dbReference type="Proteomes" id="UP001172702">
    <property type="component" value="Unassembled WGS sequence"/>
</dbReference>
<comment type="caution">
    <text evidence="3">The sequence shown here is derived from an EMBL/GenBank/DDBJ whole genome shotgun (WGS) entry which is preliminary data.</text>
</comment>
<dbReference type="EMBL" id="JAUHTB010000032">
    <property type="protein sequence ID" value="MDN4507659.1"/>
    <property type="molecule type" value="Genomic_DNA"/>
</dbReference>
<protein>
    <recommendedName>
        <fullName evidence="5">Integral membrane protein</fullName>
    </recommendedName>
</protein>
<feature type="transmembrane region" description="Helical" evidence="2">
    <location>
        <begin position="44"/>
        <end position="70"/>
    </location>
</feature>
<feature type="compositionally biased region" description="Basic and acidic residues" evidence="1">
    <location>
        <begin position="18"/>
        <end position="30"/>
    </location>
</feature>
<evidence type="ECO:0000256" key="1">
    <source>
        <dbReference type="SAM" id="MobiDB-lite"/>
    </source>
</evidence>
<evidence type="ECO:0000256" key="2">
    <source>
        <dbReference type="SAM" id="Phobius"/>
    </source>
</evidence>
<keyword evidence="4" id="KW-1185">Reference proteome</keyword>
<feature type="transmembrane region" description="Helical" evidence="2">
    <location>
        <begin position="82"/>
        <end position="102"/>
    </location>
</feature>
<keyword evidence="2" id="KW-0472">Membrane</keyword>
<organism evidence="3 4">
    <name type="scientific">Dietzia maris</name>
    <dbReference type="NCBI Taxonomy" id="37915"/>
    <lineage>
        <taxon>Bacteria</taxon>
        <taxon>Bacillati</taxon>
        <taxon>Actinomycetota</taxon>
        <taxon>Actinomycetes</taxon>
        <taxon>Mycobacteriales</taxon>
        <taxon>Dietziaceae</taxon>
        <taxon>Dietzia</taxon>
    </lineage>
</organism>
<proteinExistence type="predicted"/>
<evidence type="ECO:0000313" key="4">
    <source>
        <dbReference type="Proteomes" id="UP001172702"/>
    </source>
</evidence>